<reference evidence="2 3" key="1">
    <citation type="journal article" date="2006" name="Science">
        <title>The genome of black cottonwood, Populus trichocarpa (Torr. &amp; Gray).</title>
        <authorList>
            <person name="Tuskan G.A."/>
            <person name="Difazio S."/>
            <person name="Jansson S."/>
            <person name="Bohlmann J."/>
            <person name="Grigoriev I."/>
            <person name="Hellsten U."/>
            <person name="Putnam N."/>
            <person name="Ralph S."/>
            <person name="Rombauts S."/>
            <person name="Salamov A."/>
            <person name="Schein J."/>
            <person name="Sterck L."/>
            <person name="Aerts A."/>
            <person name="Bhalerao R.R."/>
            <person name="Bhalerao R.P."/>
            <person name="Blaudez D."/>
            <person name="Boerjan W."/>
            <person name="Brun A."/>
            <person name="Brunner A."/>
            <person name="Busov V."/>
            <person name="Campbell M."/>
            <person name="Carlson J."/>
            <person name="Chalot M."/>
            <person name="Chapman J."/>
            <person name="Chen G.L."/>
            <person name="Cooper D."/>
            <person name="Coutinho P.M."/>
            <person name="Couturier J."/>
            <person name="Covert S."/>
            <person name="Cronk Q."/>
            <person name="Cunningham R."/>
            <person name="Davis J."/>
            <person name="Degroeve S."/>
            <person name="Dejardin A."/>
            <person name="Depamphilis C."/>
            <person name="Detter J."/>
            <person name="Dirks B."/>
            <person name="Dubchak I."/>
            <person name="Duplessis S."/>
            <person name="Ehlting J."/>
            <person name="Ellis B."/>
            <person name="Gendler K."/>
            <person name="Goodstein D."/>
            <person name="Gribskov M."/>
            <person name="Grimwood J."/>
            <person name="Groover A."/>
            <person name="Gunter L."/>
            <person name="Hamberger B."/>
            <person name="Heinze B."/>
            <person name="Helariutta Y."/>
            <person name="Henrissat B."/>
            <person name="Holligan D."/>
            <person name="Holt R."/>
            <person name="Huang W."/>
            <person name="Islam-Faridi N."/>
            <person name="Jones S."/>
            <person name="Jones-Rhoades M."/>
            <person name="Jorgensen R."/>
            <person name="Joshi C."/>
            <person name="Kangasjarvi J."/>
            <person name="Karlsson J."/>
            <person name="Kelleher C."/>
            <person name="Kirkpatrick R."/>
            <person name="Kirst M."/>
            <person name="Kohler A."/>
            <person name="Kalluri U."/>
            <person name="Larimer F."/>
            <person name="Leebens-Mack J."/>
            <person name="Leple J.C."/>
            <person name="Locascio P."/>
            <person name="Lou Y."/>
            <person name="Lucas S."/>
            <person name="Martin F."/>
            <person name="Montanini B."/>
            <person name="Napoli C."/>
            <person name="Nelson D.R."/>
            <person name="Nelson C."/>
            <person name="Nieminen K."/>
            <person name="Nilsson O."/>
            <person name="Pereda V."/>
            <person name="Peter G."/>
            <person name="Philippe R."/>
            <person name="Pilate G."/>
            <person name="Poliakov A."/>
            <person name="Razumovskaya J."/>
            <person name="Richardson P."/>
            <person name="Rinaldi C."/>
            <person name="Ritland K."/>
            <person name="Rouze P."/>
            <person name="Ryaboy D."/>
            <person name="Schmutz J."/>
            <person name="Schrader J."/>
            <person name="Segerman B."/>
            <person name="Shin H."/>
            <person name="Siddiqui A."/>
            <person name="Sterky F."/>
            <person name="Terry A."/>
            <person name="Tsai C.J."/>
            <person name="Uberbacher E."/>
            <person name="Unneberg P."/>
            <person name="Vahala J."/>
            <person name="Wall K."/>
            <person name="Wessler S."/>
            <person name="Yang G."/>
            <person name="Yin T."/>
            <person name="Douglas C."/>
            <person name="Marra M."/>
            <person name="Sandberg G."/>
            <person name="Van de Peer Y."/>
            <person name="Rokhsar D."/>
        </authorList>
    </citation>
    <scope>NUCLEOTIDE SEQUENCE [LARGE SCALE GENOMIC DNA]</scope>
    <source>
        <strain evidence="3">cv. Nisqually</strain>
    </source>
</reference>
<evidence type="ECO:0000256" key="1">
    <source>
        <dbReference type="SAM" id="Phobius"/>
    </source>
</evidence>
<evidence type="ECO:0000313" key="2">
    <source>
        <dbReference type="EMBL" id="PNS92413.1"/>
    </source>
</evidence>
<proteinExistence type="predicted"/>
<dbReference type="EMBL" id="CM009307">
    <property type="protein sequence ID" value="PNS92413.1"/>
    <property type="molecule type" value="Genomic_DNA"/>
</dbReference>
<keyword evidence="3" id="KW-1185">Reference proteome</keyword>
<feature type="transmembrane region" description="Helical" evidence="1">
    <location>
        <begin position="45"/>
        <end position="63"/>
    </location>
</feature>
<gene>
    <name evidence="2" type="ORF">POPTR_018G031300</name>
</gene>
<sequence>MISFVPYGSRCWQRESRSGMNVLAWLLDGHMLTRPPPPPLKVSRYMLVLFLSFTCTIISQIYVHICVQKGCWGDSNGFK</sequence>
<keyword evidence="1" id="KW-1133">Transmembrane helix</keyword>
<dbReference type="Proteomes" id="UP000006729">
    <property type="component" value="Chromosome 18"/>
</dbReference>
<dbReference type="AlphaFoldDB" id="A0A2K1WV58"/>
<keyword evidence="1" id="KW-0812">Transmembrane</keyword>
<accession>A0A2K1WV58</accession>
<name>A0A2K1WV58_POPTR</name>
<protein>
    <submittedName>
        <fullName evidence="2">Uncharacterized protein</fullName>
    </submittedName>
</protein>
<evidence type="ECO:0000313" key="3">
    <source>
        <dbReference type="Proteomes" id="UP000006729"/>
    </source>
</evidence>
<dbReference type="InParanoid" id="A0A2K1WV58"/>
<organism evidence="2 3">
    <name type="scientific">Populus trichocarpa</name>
    <name type="common">Western balsam poplar</name>
    <name type="synonym">Populus balsamifera subsp. trichocarpa</name>
    <dbReference type="NCBI Taxonomy" id="3694"/>
    <lineage>
        <taxon>Eukaryota</taxon>
        <taxon>Viridiplantae</taxon>
        <taxon>Streptophyta</taxon>
        <taxon>Embryophyta</taxon>
        <taxon>Tracheophyta</taxon>
        <taxon>Spermatophyta</taxon>
        <taxon>Magnoliopsida</taxon>
        <taxon>eudicotyledons</taxon>
        <taxon>Gunneridae</taxon>
        <taxon>Pentapetalae</taxon>
        <taxon>rosids</taxon>
        <taxon>fabids</taxon>
        <taxon>Malpighiales</taxon>
        <taxon>Salicaceae</taxon>
        <taxon>Saliceae</taxon>
        <taxon>Populus</taxon>
    </lineage>
</organism>
<keyword evidence="1" id="KW-0472">Membrane</keyword>